<dbReference type="Gene3D" id="1.10.20.10">
    <property type="entry name" value="Histone, subunit A"/>
    <property type="match status" value="1"/>
</dbReference>
<feature type="compositionally biased region" description="Basic and acidic residues" evidence="9">
    <location>
        <begin position="366"/>
        <end position="378"/>
    </location>
</feature>
<evidence type="ECO:0000313" key="11">
    <source>
        <dbReference type="EMBL" id="KAG5391063.1"/>
    </source>
</evidence>
<dbReference type="SMART" id="SM00178">
    <property type="entry name" value="SAR"/>
    <property type="match status" value="1"/>
</dbReference>
<dbReference type="SUPFAM" id="SSF49899">
    <property type="entry name" value="Concanavalin A-like lectins/glucanases"/>
    <property type="match status" value="1"/>
</dbReference>
<comment type="caution">
    <text evidence="11">The sequence shown here is derived from an EMBL/GenBank/DDBJ whole genome shotgun (WGS) entry which is preliminary data.</text>
</comment>
<feature type="region of interest" description="Disordered" evidence="9">
    <location>
        <begin position="211"/>
        <end position="283"/>
    </location>
</feature>
<dbReference type="InterPro" id="IPR009033">
    <property type="entry name" value="Calreticulin/calnexin_P_dom_sf"/>
</dbReference>
<evidence type="ECO:0000256" key="5">
    <source>
        <dbReference type="ARBA" id="ARBA00022824"/>
    </source>
</evidence>
<dbReference type="Pfam" id="PF00025">
    <property type="entry name" value="Arf"/>
    <property type="match status" value="1"/>
</dbReference>
<dbReference type="SMART" id="SM00428">
    <property type="entry name" value="H3"/>
    <property type="match status" value="1"/>
</dbReference>
<dbReference type="SUPFAM" id="SSF47113">
    <property type="entry name" value="Histone-fold"/>
    <property type="match status" value="1"/>
</dbReference>
<dbReference type="PROSITE" id="PS00322">
    <property type="entry name" value="HISTONE_H3_1"/>
    <property type="match status" value="1"/>
</dbReference>
<feature type="region of interest" description="Disordered" evidence="9">
    <location>
        <begin position="366"/>
        <end position="456"/>
    </location>
</feature>
<feature type="compositionally biased region" description="Acidic residues" evidence="9">
    <location>
        <begin position="379"/>
        <end position="396"/>
    </location>
</feature>
<dbReference type="PROSITE" id="PS00804">
    <property type="entry name" value="CALRETICULIN_2"/>
    <property type="match status" value="1"/>
</dbReference>
<dbReference type="InterPro" id="IPR009072">
    <property type="entry name" value="Histone-fold"/>
</dbReference>
<keyword evidence="8" id="KW-0143">Chaperone</keyword>
<evidence type="ECO:0000256" key="4">
    <source>
        <dbReference type="ARBA" id="ARBA00022741"/>
    </source>
</evidence>
<proteinExistence type="inferred from homology"/>
<dbReference type="PROSITE" id="PS00959">
    <property type="entry name" value="HISTONE_H3_2"/>
    <property type="match status" value="1"/>
</dbReference>
<keyword evidence="4" id="KW-0547">Nucleotide-binding</keyword>
<dbReference type="SMART" id="SM00177">
    <property type="entry name" value="ARF"/>
    <property type="match status" value="1"/>
</dbReference>
<keyword evidence="5" id="KW-0256">Endoplasmic reticulum</keyword>
<dbReference type="PRINTS" id="PR00328">
    <property type="entry name" value="SAR1GTPBP"/>
</dbReference>
<dbReference type="NCBIfam" id="TIGR00231">
    <property type="entry name" value="small_GTP"/>
    <property type="match status" value="1"/>
</dbReference>
<gene>
    <name evidence="11" type="primary">A08p043460.1_BraROA</name>
    <name evidence="11" type="ORF">IGI04_032604</name>
</gene>
<dbReference type="PROSITE" id="PS00805">
    <property type="entry name" value="CALRETICULIN_REPEAT"/>
    <property type="match status" value="1"/>
</dbReference>
<dbReference type="InterPro" id="IPR013320">
    <property type="entry name" value="ConA-like_dom_sf"/>
</dbReference>
<dbReference type="InterPro" id="IPR027417">
    <property type="entry name" value="P-loop_NTPase"/>
</dbReference>
<dbReference type="EMBL" id="JADBGQ010000007">
    <property type="protein sequence ID" value="KAG5391063.1"/>
    <property type="molecule type" value="Genomic_DNA"/>
</dbReference>
<comment type="similarity">
    <text evidence="2">Belongs to the histone H3 family.</text>
</comment>
<dbReference type="InterPro" id="IPR000164">
    <property type="entry name" value="Histone_H3/CENP-A"/>
</dbReference>
<organism evidence="11 12">
    <name type="scientific">Brassica rapa subsp. trilocularis</name>
    <dbReference type="NCBI Taxonomy" id="1813537"/>
    <lineage>
        <taxon>Eukaryota</taxon>
        <taxon>Viridiplantae</taxon>
        <taxon>Streptophyta</taxon>
        <taxon>Embryophyta</taxon>
        <taxon>Tracheophyta</taxon>
        <taxon>Spermatophyta</taxon>
        <taxon>Magnoliopsida</taxon>
        <taxon>eudicotyledons</taxon>
        <taxon>Gunneridae</taxon>
        <taxon>Pentapetalae</taxon>
        <taxon>rosids</taxon>
        <taxon>malvids</taxon>
        <taxon>Brassicales</taxon>
        <taxon>Brassicaceae</taxon>
        <taxon>Brassiceae</taxon>
        <taxon>Brassica</taxon>
    </lineage>
</organism>
<dbReference type="Gene3D" id="2.10.250.10">
    <property type="entry name" value="Calreticulin/calnexin, P domain"/>
    <property type="match status" value="1"/>
</dbReference>
<dbReference type="InterPro" id="IPR001580">
    <property type="entry name" value="Calret/calnex"/>
</dbReference>
<dbReference type="InterPro" id="IPR005225">
    <property type="entry name" value="Small_GTP-bd"/>
</dbReference>
<feature type="signal peptide" evidence="10">
    <location>
        <begin position="1"/>
        <end position="22"/>
    </location>
</feature>
<dbReference type="PANTHER" id="PTHR11073:SF25">
    <property type="entry name" value="CALRETICULIN-2"/>
    <property type="match status" value="1"/>
</dbReference>
<name>A0ABQ7LZF1_BRACM</name>
<evidence type="ECO:0000256" key="9">
    <source>
        <dbReference type="SAM" id="MobiDB-lite"/>
    </source>
</evidence>
<reference evidence="11 12" key="1">
    <citation type="submission" date="2021-03" db="EMBL/GenBank/DDBJ databases">
        <authorList>
            <person name="King G.J."/>
            <person name="Bancroft I."/>
            <person name="Baten A."/>
            <person name="Bloomfield J."/>
            <person name="Borpatragohain P."/>
            <person name="He Z."/>
            <person name="Irish N."/>
            <person name="Irwin J."/>
            <person name="Liu K."/>
            <person name="Mauleon R.P."/>
            <person name="Moore J."/>
            <person name="Morris R."/>
            <person name="Ostergaard L."/>
            <person name="Wang B."/>
            <person name="Wells R."/>
        </authorList>
    </citation>
    <scope>NUCLEOTIDE SEQUENCE [LARGE SCALE GENOMIC DNA]</scope>
    <source>
        <strain evidence="11">R-o-18</strain>
        <tissue evidence="11">Leaf</tissue>
    </source>
</reference>
<feature type="compositionally biased region" description="Basic and acidic residues" evidence="9">
    <location>
        <begin position="397"/>
        <end position="417"/>
    </location>
</feature>
<comment type="subcellular location">
    <subcellularLocation>
        <location evidence="1">Endoplasmic reticulum</location>
    </subcellularLocation>
</comment>
<feature type="chain" id="PRO_5045793680" description="Calreticulin" evidence="10">
    <location>
        <begin position="23"/>
        <end position="705"/>
    </location>
</feature>
<dbReference type="Gene3D" id="3.40.50.300">
    <property type="entry name" value="P-loop containing nucleotide triphosphate hydrolases"/>
    <property type="match status" value="1"/>
</dbReference>
<comment type="similarity">
    <text evidence="3">Belongs to the calreticulin family.</text>
</comment>
<dbReference type="PROSITE" id="PS51422">
    <property type="entry name" value="SAR1"/>
    <property type="match status" value="1"/>
</dbReference>
<dbReference type="CDD" id="cd22911">
    <property type="entry name" value="HFD_H3"/>
    <property type="match status" value="1"/>
</dbReference>
<dbReference type="InterPro" id="IPR006689">
    <property type="entry name" value="Small_GTPase_ARF/SAR"/>
</dbReference>
<keyword evidence="7" id="KW-0342">GTP-binding</keyword>
<protein>
    <recommendedName>
        <fullName evidence="13">Calreticulin</fullName>
    </recommendedName>
</protein>
<evidence type="ECO:0000256" key="10">
    <source>
        <dbReference type="SAM" id="SignalP"/>
    </source>
</evidence>
<evidence type="ECO:0000256" key="1">
    <source>
        <dbReference type="ARBA" id="ARBA00004240"/>
    </source>
</evidence>
<dbReference type="PROSITE" id="PS51417">
    <property type="entry name" value="ARF"/>
    <property type="match status" value="1"/>
</dbReference>
<dbReference type="PROSITE" id="PS00803">
    <property type="entry name" value="CALRETICULIN_1"/>
    <property type="match status" value="1"/>
</dbReference>
<dbReference type="PANTHER" id="PTHR11073">
    <property type="entry name" value="CALRETICULIN AND CALNEXIN"/>
    <property type="match status" value="1"/>
</dbReference>
<keyword evidence="10" id="KW-0732">Signal</keyword>
<dbReference type="Pfam" id="PF00262">
    <property type="entry name" value="Calreticulin"/>
    <property type="match status" value="2"/>
</dbReference>
<evidence type="ECO:0000313" key="12">
    <source>
        <dbReference type="Proteomes" id="UP000823674"/>
    </source>
</evidence>
<evidence type="ECO:0000256" key="6">
    <source>
        <dbReference type="ARBA" id="ARBA00022990"/>
    </source>
</evidence>
<dbReference type="InterPro" id="IPR018124">
    <property type="entry name" value="Calret/calnex_CS"/>
</dbReference>
<dbReference type="SUPFAM" id="SSF52540">
    <property type="entry name" value="P-loop containing nucleoside triphosphate hydrolases"/>
    <property type="match status" value="1"/>
</dbReference>
<keyword evidence="6" id="KW-0007">Acetylation</keyword>
<feature type="compositionally biased region" description="Basic and acidic residues" evidence="9">
    <location>
        <begin position="211"/>
        <end position="255"/>
    </location>
</feature>
<keyword evidence="12" id="KW-1185">Reference proteome</keyword>
<sequence length="705" mass="79928">MAKSIPSLVSLILIGLVAIASAAVIFEERFDDGWENRWVKSEWKKDDQAAGEWNHTSGNWSGDANDKGIQTSEDYRFYAISAKFPEFSNKDKTLVFQFSVKHEQKLDCGGGYMKLLSGDVDQKKFGGDTPYSIMFGPDICGYSTKKVHAILTYNDANHLIKKDVPCETDQLTHVYTFILRPDATYSILIDNVEKQTGSLYSDWDLLPPKKIKDPSAKKPEDWDEQEHIPDPEDKKPDGYDDIPKEIPDTDAKKPEDWDEEEDGEWTAPTVPNPEYMGEWKPKQIKNPNYKGKWEAPEIDNPDFKDDSELYVFPKLKYVGIELWQVKSGSLFDNVLICDDPDYAKKLADETWGKLKDAEKAAFDEIEKKKEEEESKDAPAETDAEDEAEEDEGDESDTEAKTEAKSEVSEETSDKDATAHTARKSTGGKAPRKQLATKAARKSAPATGGVKKPHRFRPGTVALREIRKYQKSTELLIRKLPFQRLVREIAQDFKTDLRFQSSAVAALQEAAEAYLVGLFEDTNLCAIHAKRKEAKILFLGLDNAGKTTLLHMLKDERLVQHQPTQHPTSEELSIGKIKFKAFDLGGHQIARRVWKDYYAKVDAVVYLVDAYDKERFVESKRELDALLSDEALSSVPFLILGNKIDIPYAASEDELRYHLGLTNFTTGKSNVRLEESGVRPLEVFMCSIVRKMGYGEGFKWLSYYIK</sequence>
<evidence type="ECO:0000256" key="2">
    <source>
        <dbReference type="ARBA" id="ARBA00010343"/>
    </source>
</evidence>
<dbReference type="SUPFAM" id="SSF63887">
    <property type="entry name" value="P-domain of calnexin/calreticulin"/>
    <property type="match status" value="1"/>
</dbReference>
<dbReference type="CDD" id="cd00879">
    <property type="entry name" value="Sar1"/>
    <property type="match status" value="1"/>
</dbReference>
<dbReference type="Proteomes" id="UP000823674">
    <property type="component" value="Chromosome A08"/>
</dbReference>
<evidence type="ECO:0000256" key="3">
    <source>
        <dbReference type="ARBA" id="ARBA00010983"/>
    </source>
</evidence>
<evidence type="ECO:0000256" key="7">
    <source>
        <dbReference type="ARBA" id="ARBA00023134"/>
    </source>
</evidence>
<dbReference type="Gene3D" id="2.60.120.200">
    <property type="match status" value="1"/>
</dbReference>
<evidence type="ECO:0008006" key="13">
    <source>
        <dbReference type="Google" id="ProtNLM"/>
    </source>
</evidence>
<evidence type="ECO:0000256" key="8">
    <source>
        <dbReference type="ARBA" id="ARBA00023186"/>
    </source>
</evidence>
<accession>A0ABQ7LZF1</accession>